<accession>A0AAX6F544</accession>
<reference evidence="3" key="2">
    <citation type="submission" date="2023-04" db="EMBL/GenBank/DDBJ databases">
        <authorList>
            <person name="Bruccoleri R.E."/>
            <person name="Oakeley E.J."/>
            <person name="Faust A.-M."/>
            <person name="Dessus-Babus S."/>
            <person name="Altorfer M."/>
            <person name="Burckhardt D."/>
            <person name="Oertli M."/>
            <person name="Naumann U."/>
            <person name="Petersen F."/>
            <person name="Wong J."/>
        </authorList>
    </citation>
    <scope>NUCLEOTIDE SEQUENCE</scope>
    <source>
        <strain evidence="3">GSM-AAB239-AS_SAM_17_03QT</strain>
        <tissue evidence="3">Leaf</tissue>
    </source>
</reference>
<sequence>MNCISSCGFSKSNTCQLLLAKSTPYIMSHEVFCDRDDGNPGRCTLFLSGYVRAHSISANQLVHLSGGGDFQIGRIDVLKDPFPMNERKDRNSMEADDLHSIEVIRTILPDPLKQEPLLVENIPDPLAGEQTWPTEAELAEADASNKGRKLKRKKLPRGTSDYQAAWIVDDVDDIDDEDSHSNIEEGDGMILDMQEGFDQSDTDEGPHDIEYDEETEADTEMADNDNLTKEQIVAEIKKLKEASAVDEEFPDEVDTPIDVPARKRFAKYRGLKSFRTSSWDPKESLPPEYGRIFAFDNFAKTQKHVLSKLQDRNQENMNEYASVGLYVRIHISMFL</sequence>
<organism evidence="3 4">
    <name type="scientific">Iris pallida</name>
    <name type="common">Sweet iris</name>
    <dbReference type="NCBI Taxonomy" id="29817"/>
    <lineage>
        <taxon>Eukaryota</taxon>
        <taxon>Viridiplantae</taxon>
        <taxon>Streptophyta</taxon>
        <taxon>Embryophyta</taxon>
        <taxon>Tracheophyta</taxon>
        <taxon>Spermatophyta</taxon>
        <taxon>Magnoliopsida</taxon>
        <taxon>Liliopsida</taxon>
        <taxon>Asparagales</taxon>
        <taxon>Iridaceae</taxon>
        <taxon>Iridoideae</taxon>
        <taxon>Irideae</taxon>
        <taxon>Iris</taxon>
    </lineage>
</organism>
<dbReference type="EMBL" id="JANAVB010031614">
    <property type="protein sequence ID" value="KAJ6811590.1"/>
    <property type="molecule type" value="Genomic_DNA"/>
</dbReference>
<dbReference type="InterPro" id="IPR007034">
    <property type="entry name" value="BMS1_TSR1_C"/>
</dbReference>
<dbReference type="SMART" id="SM00785">
    <property type="entry name" value="AARP2CN"/>
    <property type="match status" value="1"/>
</dbReference>
<comment type="caution">
    <text evidence="3">The sequence shown here is derived from an EMBL/GenBank/DDBJ whole genome shotgun (WGS) entry which is preliminary data.</text>
</comment>
<evidence type="ECO:0000259" key="2">
    <source>
        <dbReference type="SMART" id="SM00785"/>
    </source>
</evidence>
<protein>
    <submittedName>
        <fullName evidence="3">Pre-rRNA-processing protein TSR1-like protein isoform X1</fullName>
    </submittedName>
</protein>
<name>A0AAX6F544_IRIPA</name>
<dbReference type="InterPro" id="IPR012948">
    <property type="entry name" value="AARP2CN"/>
</dbReference>
<evidence type="ECO:0000313" key="4">
    <source>
        <dbReference type="Proteomes" id="UP001140949"/>
    </source>
</evidence>
<keyword evidence="4" id="KW-1185">Reference proteome</keyword>
<dbReference type="GO" id="GO:0030688">
    <property type="term" value="C:preribosome, small subunit precursor"/>
    <property type="evidence" value="ECO:0007669"/>
    <property type="project" value="TreeGrafter"/>
</dbReference>
<feature type="domain" description="AARP2CN" evidence="2">
    <location>
        <begin position="9"/>
        <end position="82"/>
    </location>
</feature>
<dbReference type="AlphaFoldDB" id="A0AAX6F544"/>
<dbReference type="Pfam" id="PF04950">
    <property type="entry name" value="RIBIOP_C"/>
    <property type="match status" value="1"/>
</dbReference>
<dbReference type="PANTHER" id="PTHR12858:SF1">
    <property type="entry name" value="PRE-RRNA-PROCESSING PROTEIN TSR1 HOMOLOG"/>
    <property type="match status" value="1"/>
</dbReference>
<dbReference type="PANTHER" id="PTHR12858">
    <property type="entry name" value="RIBOSOME BIOGENESIS PROTEIN"/>
    <property type="match status" value="1"/>
</dbReference>
<proteinExistence type="inferred from homology"/>
<dbReference type="InterPro" id="IPR039761">
    <property type="entry name" value="Bms1/Tsr1"/>
</dbReference>
<dbReference type="GO" id="GO:0003924">
    <property type="term" value="F:GTPase activity"/>
    <property type="evidence" value="ECO:0007669"/>
    <property type="project" value="TreeGrafter"/>
</dbReference>
<gene>
    <name evidence="3" type="ORF">M6B38_153420</name>
</gene>
<dbReference type="GO" id="GO:0000462">
    <property type="term" value="P:maturation of SSU-rRNA from tricistronic rRNA transcript (SSU-rRNA, 5.8S rRNA, LSU-rRNA)"/>
    <property type="evidence" value="ECO:0007669"/>
    <property type="project" value="TreeGrafter"/>
</dbReference>
<dbReference type="Proteomes" id="UP001140949">
    <property type="component" value="Unassembled WGS sequence"/>
</dbReference>
<evidence type="ECO:0000256" key="1">
    <source>
        <dbReference type="ARBA" id="ARBA00038288"/>
    </source>
</evidence>
<reference evidence="3" key="1">
    <citation type="journal article" date="2023" name="GigaByte">
        <title>Genome assembly of the bearded iris, Iris pallida Lam.</title>
        <authorList>
            <person name="Bruccoleri R.E."/>
            <person name="Oakeley E.J."/>
            <person name="Faust A.M.E."/>
            <person name="Altorfer M."/>
            <person name="Dessus-Babus S."/>
            <person name="Burckhardt D."/>
            <person name="Oertli M."/>
            <person name="Naumann U."/>
            <person name="Petersen F."/>
            <person name="Wong J."/>
        </authorList>
    </citation>
    <scope>NUCLEOTIDE SEQUENCE</scope>
    <source>
        <strain evidence="3">GSM-AAB239-AS_SAM_17_03QT</strain>
    </source>
</reference>
<evidence type="ECO:0000313" key="3">
    <source>
        <dbReference type="EMBL" id="KAJ6811590.1"/>
    </source>
</evidence>
<comment type="similarity">
    <text evidence="1">Belongs to the TRAFAC class translation factor GTPase superfamily. Bms1-like GTPase family. TSR1 subfamily.</text>
</comment>
<dbReference type="GO" id="GO:0000479">
    <property type="term" value="P:endonucleolytic cleavage of tricistronic rRNA transcript (SSU-rRNA, 5.8S rRNA, LSU-rRNA)"/>
    <property type="evidence" value="ECO:0007669"/>
    <property type="project" value="TreeGrafter"/>
</dbReference>
<dbReference type="GO" id="GO:0005634">
    <property type="term" value="C:nucleus"/>
    <property type="evidence" value="ECO:0007669"/>
    <property type="project" value="InterPro"/>
</dbReference>
<dbReference type="GO" id="GO:0005525">
    <property type="term" value="F:GTP binding"/>
    <property type="evidence" value="ECO:0007669"/>
    <property type="project" value="TreeGrafter"/>
</dbReference>
<dbReference type="Pfam" id="PF08142">
    <property type="entry name" value="AARP2CN"/>
    <property type="match status" value="1"/>
</dbReference>
<dbReference type="GO" id="GO:0034511">
    <property type="term" value="F:U3 snoRNA binding"/>
    <property type="evidence" value="ECO:0007669"/>
    <property type="project" value="TreeGrafter"/>
</dbReference>